<accession>A0A0K9XMD9</accession>
<sequence>MPPRTRRSPLARAASATAAALLAATGLLTGGGTAHAAAPDTLPNGGTLAPGASLASGDTRLVMRPDGDLALYTTGTDGTEDQRPRWHSGTTGEGNRAELRPDGDLVVTSPDGGTLWRSRTGDGDCAHLPWTKLTVRPGGDMSILATTNSEAPYFVRLWSASYGPQFPCTPSPR</sequence>
<feature type="chain" id="PRO_5005532845" description="Bulb-type lectin domain-containing protein" evidence="2">
    <location>
        <begin position="37"/>
        <end position="173"/>
    </location>
</feature>
<dbReference type="PROSITE" id="PS50927">
    <property type="entry name" value="BULB_LECTIN"/>
    <property type="match status" value="1"/>
</dbReference>
<dbReference type="PROSITE" id="PS51318">
    <property type="entry name" value="TAT"/>
    <property type="match status" value="1"/>
</dbReference>
<name>A0A0K9XMD9_9ACTN</name>
<organism evidence="4 5">
    <name type="scientific">Streptomyces caatingaensis</name>
    <dbReference type="NCBI Taxonomy" id="1678637"/>
    <lineage>
        <taxon>Bacteria</taxon>
        <taxon>Bacillati</taxon>
        <taxon>Actinomycetota</taxon>
        <taxon>Actinomycetes</taxon>
        <taxon>Kitasatosporales</taxon>
        <taxon>Streptomycetaceae</taxon>
        <taxon>Streptomyces</taxon>
    </lineage>
</organism>
<dbReference type="AlphaFoldDB" id="A0A0K9XMD9"/>
<feature type="signal peptide" evidence="2">
    <location>
        <begin position="1"/>
        <end position="36"/>
    </location>
</feature>
<dbReference type="EMBL" id="LFXA01000002">
    <property type="protein sequence ID" value="KNB53872.1"/>
    <property type="molecule type" value="Genomic_DNA"/>
</dbReference>
<evidence type="ECO:0000256" key="1">
    <source>
        <dbReference type="SAM" id="MobiDB-lite"/>
    </source>
</evidence>
<feature type="region of interest" description="Disordered" evidence="1">
    <location>
        <begin position="73"/>
        <end position="98"/>
    </location>
</feature>
<evidence type="ECO:0000256" key="2">
    <source>
        <dbReference type="SAM" id="SignalP"/>
    </source>
</evidence>
<keyword evidence="5" id="KW-1185">Reference proteome</keyword>
<dbReference type="STRING" id="1678637.AC230_04615"/>
<reference evidence="5" key="1">
    <citation type="submission" date="2015-07" db="EMBL/GenBank/DDBJ databases">
        <title>Draft genome sequence of Streptomyces sp. CMAA 1322, a bacterium isolated from Caatinga biome, from dry forest semiarid of Brazil.</title>
        <authorList>
            <person name="Santos S.N."/>
            <person name="Gacesa R."/>
            <person name="Taketani R.G."/>
            <person name="Long P.F."/>
            <person name="Melo I.S."/>
        </authorList>
    </citation>
    <scope>NUCLEOTIDE SEQUENCE [LARGE SCALE GENOMIC DNA]</scope>
    <source>
        <strain evidence="5">CMAA 1322</strain>
    </source>
</reference>
<evidence type="ECO:0000313" key="5">
    <source>
        <dbReference type="Proteomes" id="UP000037288"/>
    </source>
</evidence>
<keyword evidence="2" id="KW-0732">Signal</keyword>
<evidence type="ECO:0000313" key="4">
    <source>
        <dbReference type="EMBL" id="KNB53872.1"/>
    </source>
</evidence>
<dbReference type="Proteomes" id="UP000037288">
    <property type="component" value="Unassembled WGS sequence"/>
</dbReference>
<comment type="caution">
    <text evidence="4">The sequence shown here is derived from an EMBL/GenBank/DDBJ whole genome shotgun (WGS) entry which is preliminary data.</text>
</comment>
<dbReference type="Gene3D" id="2.90.10.30">
    <property type="match status" value="1"/>
</dbReference>
<dbReference type="RefSeq" id="WP_049714606.1">
    <property type="nucleotide sequence ID" value="NZ_LFXA01000002.1"/>
</dbReference>
<dbReference type="InterPro" id="IPR036426">
    <property type="entry name" value="Bulb-type_lectin_dom_sf"/>
</dbReference>
<evidence type="ECO:0000259" key="3">
    <source>
        <dbReference type="PROSITE" id="PS50927"/>
    </source>
</evidence>
<dbReference type="InterPro" id="IPR006311">
    <property type="entry name" value="TAT_signal"/>
</dbReference>
<proteinExistence type="predicted"/>
<dbReference type="InterPro" id="IPR001480">
    <property type="entry name" value="Bulb-type_lectin_dom"/>
</dbReference>
<protein>
    <recommendedName>
        <fullName evidence="3">Bulb-type lectin domain-containing protein</fullName>
    </recommendedName>
</protein>
<dbReference type="SUPFAM" id="SSF51110">
    <property type="entry name" value="alpha-D-mannose-specific plant lectins"/>
    <property type="match status" value="1"/>
</dbReference>
<gene>
    <name evidence="4" type="ORF">AC230_04615</name>
</gene>
<dbReference type="PATRIC" id="fig|1678637.3.peg.1009"/>
<feature type="domain" description="Bulb-type lectin" evidence="3">
    <location>
        <begin position="39"/>
        <end position="156"/>
    </location>
</feature>